<name>A0AAV5KJ86_9ROSI</name>
<evidence type="ECO:0008006" key="4">
    <source>
        <dbReference type="Google" id="ProtNLM"/>
    </source>
</evidence>
<evidence type="ECO:0000256" key="1">
    <source>
        <dbReference type="SAM" id="SignalP"/>
    </source>
</evidence>
<dbReference type="Proteomes" id="UP001054252">
    <property type="component" value="Unassembled WGS sequence"/>
</dbReference>
<keyword evidence="1" id="KW-0732">Signal</keyword>
<evidence type="ECO:0000313" key="3">
    <source>
        <dbReference type="Proteomes" id="UP001054252"/>
    </source>
</evidence>
<evidence type="ECO:0000313" key="2">
    <source>
        <dbReference type="EMBL" id="GKV24634.1"/>
    </source>
</evidence>
<dbReference type="EMBL" id="BPVZ01000066">
    <property type="protein sequence ID" value="GKV24634.1"/>
    <property type="molecule type" value="Genomic_DNA"/>
</dbReference>
<sequence>MKLSLGSSDSIVLVLVSFSIAASQLGDKKWVTSHSYSSSTTTKQRTKYVRVKVYTVQAAA</sequence>
<organism evidence="2 3">
    <name type="scientific">Rubroshorea leprosula</name>
    <dbReference type="NCBI Taxonomy" id="152421"/>
    <lineage>
        <taxon>Eukaryota</taxon>
        <taxon>Viridiplantae</taxon>
        <taxon>Streptophyta</taxon>
        <taxon>Embryophyta</taxon>
        <taxon>Tracheophyta</taxon>
        <taxon>Spermatophyta</taxon>
        <taxon>Magnoliopsida</taxon>
        <taxon>eudicotyledons</taxon>
        <taxon>Gunneridae</taxon>
        <taxon>Pentapetalae</taxon>
        <taxon>rosids</taxon>
        <taxon>malvids</taxon>
        <taxon>Malvales</taxon>
        <taxon>Dipterocarpaceae</taxon>
        <taxon>Rubroshorea</taxon>
    </lineage>
</organism>
<dbReference type="AlphaFoldDB" id="A0AAV5KJ86"/>
<proteinExistence type="predicted"/>
<accession>A0AAV5KJ86</accession>
<keyword evidence="3" id="KW-1185">Reference proteome</keyword>
<comment type="caution">
    <text evidence="2">The sequence shown here is derived from an EMBL/GenBank/DDBJ whole genome shotgun (WGS) entry which is preliminary data.</text>
</comment>
<feature type="chain" id="PRO_5043607673" description="Secreted protein" evidence="1">
    <location>
        <begin position="24"/>
        <end position="60"/>
    </location>
</feature>
<protein>
    <recommendedName>
        <fullName evidence="4">Secreted protein</fullName>
    </recommendedName>
</protein>
<gene>
    <name evidence="2" type="ORF">SLEP1_g34219</name>
</gene>
<feature type="signal peptide" evidence="1">
    <location>
        <begin position="1"/>
        <end position="23"/>
    </location>
</feature>
<reference evidence="2 3" key="1">
    <citation type="journal article" date="2021" name="Commun. Biol.">
        <title>The genome of Shorea leprosula (Dipterocarpaceae) highlights the ecological relevance of drought in aseasonal tropical rainforests.</title>
        <authorList>
            <person name="Ng K.K.S."/>
            <person name="Kobayashi M.J."/>
            <person name="Fawcett J.A."/>
            <person name="Hatakeyama M."/>
            <person name="Paape T."/>
            <person name="Ng C.H."/>
            <person name="Ang C.C."/>
            <person name="Tnah L.H."/>
            <person name="Lee C.T."/>
            <person name="Nishiyama T."/>
            <person name="Sese J."/>
            <person name="O'Brien M.J."/>
            <person name="Copetti D."/>
            <person name="Mohd Noor M.I."/>
            <person name="Ong R.C."/>
            <person name="Putra M."/>
            <person name="Sireger I.Z."/>
            <person name="Indrioko S."/>
            <person name="Kosugi Y."/>
            <person name="Izuno A."/>
            <person name="Isagi Y."/>
            <person name="Lee S.L."/>
            <person name="Shimizu K.K."/>
        </authorList>
    </citation>
    <scope>NUCLEOTIDE SEQUENCE [LARGE SCALE GENOMIC DNA]</scope>
    <source>
        <strain evidence="2">214</strain>
    </source>
</reference>